<gene>
    <name evidence="2" type="ORF">X777_10855</name>
</gene>
<evidence type="ECO:0000256" key="1">
    <source>
        <dbReference type="SAM" id="MobiDB-lite"/>
    </source>
</evidence>
<dbReference type="OMA" id="GQMFGIN"/>
<sequence>MLIISDVLDKIKAGLQYASNYLETAKDIADLVSKSLGHKQKQKQKRGEDGNDDTKQPFGPSNLVSAFFRLIGFDSQKIVAVTINSVVFLAQMISSLFGLKTPQDNIARSMDGEKLAWDPLKFTLENRNGADSACIRLLLCKSSPVIKAAQNSLGNKSRDHMRLTAWLPSKEEFETNSDECEDRHSDCSLFPSR</sequence>
<dbReference type="Proteomes" id="UP000053097">
    <property type="component" value="Unassembled WGS sequence"/>
</dbReference>
<feature type="region of interest" description="Disordered" evidence="1">
    <location>
        <begin position="37"/>
        <end position="58"/>
    </location>
</feature>
<feature type="compositionally biased region" description="Basic and acidic residues" evidence="1">
    <location>
        <begin position="45"/>
        <end position="55"/>
    </location>
</feature>
<accession>A0A026W5J7</accession>
<dbReference type="AlphaFoldDB" id="A0A026W5J7"/>
<dbReference type="OrthoDB" id="6575720at2759"/>
<name>A0A026W5J7_OOCBI</name>
<evidence type="ECO:0000313" key="2">
    <source>
        <dbReference type="EMBL" id="EZA50886.1"/>
    </source>
</evidence>
<dbReference type="EMBL" id="KK107432">
    <property type="protein sequence ID" value="EZA50886.1"/>
    <property type="molecule type" value="Genomic_DNA"/>
</dbReference>
<proteinExistence type="predicted"/>
<protein>
    <submittedName>
        <fullName evidence="2">Uncharacterized protein</fullName>
    </submittedName>
</protein>
<evidence type="ECO:0000313" key="3">
    <source>
        <dbReference type="Proteomes" id="UP000053097"/>
    </source>
</evidence>
<reference evidence="2 3" key="1">
    <citation type="journal article" date="2014" name="Curr. Biol.">
        <title>The genome of the clonal raider ant Cerapachys biroi.</title>
        <authorList>
            <person name="Oxley P.R."/>
            <person name="Ji L."/>
            <person name="Fetter-Pruneda I."/>
            <person name="McKenzie S.K."/>
            <person name="Li C."/>
            <person name="Hu H."/>
            <person name="Zhang G."/>
            <person name="Kronauer D.J."/>
        </authorList>
    </citation>
    <scope>NUCLEOTIDE SEQUENCE [LARGE SCALE GENOMIC DNA]</scope>
</reference>
<organism evidence="2 3">
    <name type="scientific">Ooceraea biroi</name>
    <name type="common">Clonal raider ant</name>
    <name type="synonym">Cerapachys biroi</name>
    <dbReference type="NCBI Taxonomy" id="2015173"/>
    <lineage>
        <taxon>Eukaryota</taxon>
        <taxon>Metazoa</taxon>
        <taxon>Ecdysozoa</taxon>
        <taxon>Arthropoda</taxon>
        <taxon>Hexapoda</taxon>
        <taxon>Insecta</taxon>
        <taxon>Pterygota</taxon>
        <taxon>Neoptera</taxon>
        <taxon>Endopterygota</taxon>
        <taxon>Hymenoptera</taxon>
        <taxon>Apocrita</taxon>
        <taxon>Aculeata</taxon>
        <taxon>Formicoidea</taxon>
        <taxon>Formicidae</taxon>
        <taxon>Dorylinae</taxon>
        <taxon>Ooceraea</taxon>
    </lineage>
</organism>
<keyword evidence="3" id="KW-1185">Reference proteome</keyword>